<reference evidence="2" key="2">
    <citation type="submission" date="2004-02" db="EMBL/GenBank/DDBJ databases">
        <authorList>
            <consortium name="Genoscope"/>
            <consortium name="Whitehead Institute Centre for Genome Research"/>
        </authorList>
    </citation>
    <scope>NUCLEOTIDE SEQUENCE</scope>
</reference>
<dbReference type="KEGG" id="tng:GSTEN00023312G001"/>
<proteinExistence type="predicted"/>
<feature type="non-terminal residue" evidence="2">
    <location>
        <position position="1"/>
    </location>
</feature>
<comment type="caution">
    <text evidence="2">The sequence shown here is derived from an EMBL/GenBank/DDBJ whole genome shotgun (WGS) entry which is preliminary data.</text>
</comment>
<dbReference type="EMBL" id="CAAE01014728">
    <property type="protein sequence ID" value="CAG03775.1"/>
    <property type="molecule type" value="Genomic_DNA"/>
</dbReference>
<evidence type="ECO:0000313" key="2">
    <source>
        <dbReference type="EMBL" id="CAG03775.1"/>
    </source>
</evidence>
<name>Q4S6F7_TETNG</name>
<feature type="region of interest" description="Disordered" evidence="1">
    <location>
        <begin position="1"/>
        <end position="24"/>
    </location>
</feature>
<dbReference type="AlphaFoldDB" id="Q4S6F7"/>
<protein>
    <submittedName>
        <fullName evidence="2">(spotted green pufferfish) hypothetical protein</fullName>
    </submittedName>
</protein>
<sequence>PSQTPVRQAKSSSRTGGGRGRNTDVLMEIQLSKVKLF</sequence>
<gene>
    <name evidence="2" type="ORF">GSTENG00023312001</name>
</gene>
<organism evidence="2">
    <name type="scientific">Tetraodon nigroviridis</name>
    <name type="common">Spotted green pufferfish</name>
    <name type="synonym">Chelonodon nigroviridis</name>
    <dbReference type="NCBI Taxonomy" id="99883"/>
    <lineage>
        <taxon>Eukaryota</taxon>
        <taxon>Metazoa</taxon>
        <taxon>Chordata</taxon>
        <taxon>Craniata</taxon>
        <taxon>Vertebrata</taxon>
        <taxon>Euteleostomi</taxon>
        <taxon>Actinopterygii</taxon>
        <taxon>Neopterygii</taxon>
        <taxon>Teleostei</taxon>
        <taxon>Neoteleostei</taxon>
        <taxon>Acanthomorphata</taxon>
        <taxon>Eupercaria</taxon>
        <taxon>Tetraodontiformes</taxon>
        <taxon>Tetradontoidea</taxon>
        <taxon>Tetraodontidae</taxon>
        <taxon>Tetraodon</taxon>
    </lineage>
</organism>
<reference evidence="2" key="1">
    <citation type="journal article" date="2004" name="Nature">
        <title>Genome duplication in the teleost fish Tetraodon nigroviridis reveals the early vertebrate proto-karyotype.</title>
        <authorList>
            <person name="Jaillon O."/>
            <person name="Aury J.-M."/>
            <person name="Brunet F."/>
            <person name="Petit J.-L."/>
            <person name="Stange-Thomann N."/>
            <person name="Mauceli E."/>
            <person name="Bouneau L."/>
            <person name="Fischer C."/>
            <person name="Ozouf-Costaz C."/>
            <person name="Bernot A."/>
            <person name="Nicaud S."/>
            <person name="Jaffe D."/>
            <person name="Fisher S."/>
            <person name="Lutfalla G."/>
            <person name="Dossat C."/>
            <person name="Segurens B."/>
            <person name="Dasilva C."/>
            <person name="Salanoubat M."/>
            <person name="Levy M."/>
            <person name="Boudet N."/>
            <person name="Castellano S."/>
            <person name="Anthouard V."/>
            <person name="Jubin C."/>
            <person name="Castelli V."/>
            <person name="Katinka M."/>
            <person name="Vacherie B."/>
            <person name="Biemont C."/>
            <person name="Skalli Z."/>
            <person name="Cattolico L."/>
            <person name="Poulain J."/>
            <person name="De Berardinis V."/>
            <person name="Cruaud C."/>
            <person name="Duprat S."/>
            <person name="Brottier P."/>
            <person name="Coutanceau J.-P."/>
            <person name="Gouzy J."/>
            <person name="Parra G."/>
            <person name="Lardier G."/>
            <person name="Chapple C."/>
            <person name="McKernan K.J."/>
            <person name="McEwan P."/>
            <person name="Bosak S."/>
            <person name="Kellis M."/>
            <person name="Volff J.-N."/>
            <person name="Guigo R."/>
            <person name="Zody M.C."/>
            <person name="Mesirov J."/>
            <person name="Lindblad-Toh K."/>
            <person name="Birren B."/>
            <person name="Nusbaum C."/>
            <person name="Kahn D."/>
            <person name="Robinson-Rechavi M."/>
            <person name="Laudet V."/>
            <person name="Schachter V."/>
            <person name="Quetier F."/>
            <person name="Saurin W."/>
            <person name="Scarpelli C."/>
            <person name="Wincker P."/>
            <person name="Lander E.S."/>
            <person name="Weissenbach J."/>
            <person name="Roest Crollius H."/>
        </authorList>
    </citation>
    <scope>NUCLEOTIDE SEQUENCE [LARGE SCALE GENOMIC DNA]</scope>
</reference>
<accession>Q4S6F7</accession>
<evidence type="ECO:0000256" key="1">
    <source>
        <dbReference type="SAM" id="MobiDB-lite"/>
    </source>
</evidence>
<feature type="non-terminal residue" evidence="2">
    <location>
        <position position="37"/>
    </location>
</feature>
<feature type="compositionally biased region" description="Polar residues" evidence="1">
    <location>
        <begin position="1"/>
        <end position="10"/>
    </location>
</feature>